<dbReference type="SUPFAM" id="SSF55729">
    <property type="entry name" value="Acyl-CoA N-acyltransferases (Nat)"/>
    <property type="match status" value="2"/>
</dbReference>
<dbReference type="Pfam" id="PF00583">
    <property type="entry name" value="Acetyltransf_1"/>
    <property type="match status" value="1"/>
</dbReference>
<dbReference type="Pfam" id="PF13508">
    <property type="entry name" value="Acetyltransf_7"/>
    <property type="match status" value="1"/>
</dbReference>
<keyword evidence="2" id="KW-0012">Acyltransferase</keyword>
<reference evidence="4" key="2">
    <citation type="submission" date="2023-01" db="EMBL/GenBank/DDBJ databases">
        <authorList>
            <person name="Sun Q."/>
            <person name="Evtushenko L."/>
        </authorList>
    </citation>
    <scope>NUCLEOTIDE SEQUENCE</scope>
    <source>
        <strain evidence="4">VKM Ac-2007</strain>
    </source>
</reference>
<dbReference type="InterPro" id="IPR016181">
    <property type="entry name" value="Acyl_CoA_acyltransferase"/>
</dbReference>
<evidence type="ECO:0000313" key="4">
    <source>
        <dbReference type="EMBL" id="GLK07104.1"/>
    </source>
</evidence>
<dbReference type="InterPro" id="IPR000182">
    <property type="entry name" value="GNAT_dom"/>
</dbReference>
<dbReference type="Gene3D" id="3.40.630.30">
    <property type="match status" value="1"/>
</dbReference>
<dbReference type="AlphaFoldDB" id="A0A9W6MAA6"/>
<evidence type="ECO:0000259" key="3">
    <source>
        <dbReference type="PROSITE" id="PS51186"/>
    </source>
</evidence>
<sequence>MLRLMTFEWTPLAITGVSEWAELLAAVEAEDGTGEHHSQDDLVDELGLALLDLEDGTRAVWDGDRMVAFGAVYARQAADPVHLMRLWCAVHPDYRRRGLGGRLVDWAVQAARVIHERRFPGLPLELHAYVNDRNRWAGAVVTAAGLTPIRFFYDMGRGLDDPLPVGVMPEGLRVVPYAEDLDETAMRVRNEAFVDHWGSVPHTRESWRSMVVGAGAFSPEDSFVVQEESGRGVGLLITHYFEAETEITGVREAWIQIIGTLREWRGRGVAGALLAHALTEFRARGYHRAGLGVDVANSTGALGVYTRAGFEVKQRTTAYGIELSPGG</sequence>
<dbReference type="PANTHER" id="PTHR43420:SF47">
    <property type="entry name" value="N-ACETYLTRANSFERASE DOMAIN-CONTAINING PROTEIN"/>
    <property type="match status" value="1"/>
</dbReference>
<accession>A0A9W6MAA6</accession>
<feature type="domain" description="N-acetyltransferase" evidence="3">
    <location>
        <begin position="7"/>
        <end position="160"/>
    </location>
</feature>
<dbReference type="InterPro" id="IPR050680">
    <property type="entry name" value="YpeA/RimI_acetyltransf"/>
</dbReference>
<keyword evidence="5" id="KW-1185">Reference proteome</keyword>
<dbReference type="GO" id="GO:0016747">
    <property type="term" value="F:acyltransferase activity, transferring groups other than amino-acyl groups"/>
    <property type="evidence" value="ECO:0007669"/>
    <property type="project" value="InterPro"/>
</dbReference>
<proteinExistence type="predicted"/>
<dbReference type="CDD" id="cd04301">
    <property type="entry name" value="NAT_SF"/>
    <property type="match status" value="2"/>
</dbReference>
<reference evidence="4" key="1">
    <citation type="journal article" date="2014" name="Int. J. Syst. Evol. Microbiol.">
        <title>Complete genome sequence of Corynebacterium casei LMG S-19264T (=DSM 44701T), isolated from a smear-ripened cheese.</title>
        <authorList>
            <consortium name="US DOE Joint Genome Institute (JGI-PGF)"/>
            <person name="Walter F."/>
            <person name="Albersmeier A."/>
            <person name="Kalinowski J."/>
            <person name="Ruckert C."/>
        </authorList>
    </citation>
    <scope>NUCLEOTIDE SEQUENCE</scope>
    <source>
        <strain evidence="4">VKM Ac-2007</strain>
    </source>
</reference>
<name>A0A9W6MAA6_9ACTN</name>
<evidence type="ECO:0000256" key="2">
    <source>
        <dbReference type="ARBA" id="ARBA00023315"/>
    </source>
</evidence>
<evidence type="ECO:0000313" key="5">
    <source>
        <dbReference type="Proteomes" id="UP001143474"/>
    </source>
</evidence>
<dbReference type="PANTHER" id="PTHR43420">
    <property type="entry name" value="ACETYLTRANSFERASE"/>
    <property type="match status" value="1"/>
</dbReference>
<comment type="caution">
    <text evidence="4">The sequence shown here is derived from an EMBL/GenBank/DDBJ whole genome shotgun (WGS) entry which is preliminary data.</text>
</comment>
<gene>
    <name evidence="4" type="ORF">GCM10017600_05090</name>
</gene>
<dbReference type="Proteomes" id="UP001143474">
    <property type="component" value="Unassembled WGS sequence"/>
</dbReference>
<feature type="domain" description="N-acetyltransferase" evidence="3">
    <location>
        <begin position="172"/>
        <end position="327"/>
    </location>
</feature>
<evidence type="ECO:0000256" key="1">
    <source>
        <dbReference type="ARBA" id="ARBA00022679"/>
    </source>
</evidence>
<protein>
    <submittedName>
        <fullName evidence="4">N-acetyltransferase</fullName>
    </submittedName>
</protein>
<keyword evidence="1" id="KW-0808">Transferase</keyword>
<dbReference type="PROSITE" id="PS51186">
    <property type="entry name" value="GNAT"/>
    <property type="match status" value="2"/>
</dbReference>
<organism evidence="4 5">
    <name type="scientific">Streptosporangium carneum</name>
    <dbReference type="NCBI Taxonomy" id="47481"/>
    <lineage>
        <taxon>Bacteria</taxon>
        <taxon>Bacillati</taxon>
        <taxon>Actinomycetota</taxon>
        <taxon>Actinomycetes</taxon>
        <taxon>Streptosporangiales</taxon>
        <taxon>Streptosporangiaceae</taxon>
        <taxon>Streptosporangium</taxon>
    </lineage>
</organism>
<dbReference type="EMBL" id="BSEV01000001">
    <property type="protein sequence ID" value="GLK07104.1"/>
    <property type="molecule type" value="Genomic_DNA"/>
</dbReference>